<proteinExistence type="predicted"/>
<feature type="chain" id="PRO_5025495918" description="Cadherin-like domain-containing protein" evidence="1">
    <location>
        <begin position="23"/>
        <end position="642"/>
    </location>
</feature>
<gene>
    <name evidence="2" type="ORF">PDESU_03983</name>
</gene>
<evidence type="ECO:0000313" key="3">
    <source>
        <dbReference type="Proteomes" id="UP000366872"/>
    </source>
</evidence>
<accession>A0A6C2U5W4</accession>
<dbReference type="Pfam" id="PF17963">
    <property type="entry name" value="Big_9"/>
    <property type="match status" value="1"/>
</dbReference>
<evidence type="ECO:0000313" key="2">
    <source>
        <dbReference type="EMBL" id="VGO15400.1"/>
    </source>
</evidence>
<dbReference type="EMBL" id="CAAHFG010000002">
    <property type="protein sequence ID" value="VGO15400.1"/>
    <property type="molecule type" value="Genomic_DNA"/>
</dbReference>
<dbReference type="Gene3D" id="2.60.40.2810">
    <property type="match status" value="1"/>
</dbReference>
<dbReference type="RefSeq" id="WP_136080967.1">
    <property type="nucleotide sequence ID" value="NZ_CAAHFG010000002.1"/>
</dbReference>
<protein>
    <recommendedName>
        <fullName evidence="4">Cadherin-like domain-containing protein</fullName>
    </recommendedName>
</protein>
<evidence type="ECO:0000256" key="1">
    <source>
        <dbReference type="SAM" id="SignalP"/>
    </source>
</evidence>
<reference evidence="2 3" key="1">
    <citation type="submission" date="2019-04" db="EMBL/GenBank/DDBJ databases">
        <authorList>
            <person name="Van Vliet M D."/>
        </authorList>
    </citation>
    <scope>NUCLEOTIDE SEQUENCE [LARGE SCALE GENOMIC DNA]</scope>
    <source>
        <strain evidence="2 3">F1</strain>
    </source>
</reference>
<sequence length="642" mass="67500">MKTGKYTAYAAIGALTLASAHGADLSDGGASTPPAAFAIAQNTSELGSLGTRGVEWKSSTVHSTSGESFTAAKTATAGSISLFLTSSENFTGYDADSIALQVFEGDHATRSTNAIGTFTYDPTILGDGVGSTWIEFGLGSGIAMTSNSVYSFLLCFTGENSNHTYFFRRNKNSAGYADGEELRGANAYDNDNWDTDPWDDYAPIGSSITAPGGDLWFSVNELISENIPPVADDIGKTTIQTDAVAITLTGSDVNGDLLTFTVQDSPTDGTLSGTSPDLTYTATNGFAGVDSFTYYAHDGTTTSELATVTIMVLAGSGIMSNVETNVPAGLIGGDDATTRSREFIRSDSQTFVVGQSFTLPGTTNVTEIYLKSASGEDFGAFAGSVEIKVFSGVGASAVWEHTSVFNGAANDQGAGDEVSNNDWVKFTLQDGGVTLPSGENSFLVHWSEKGEGNKWGIRRSDTGIYGGGNQYEVVLQSGDAYPQWDSDPWSGIVADNDDDLCFYVFLGEPPALSPEELYQGWAGLNGGDTDMTVDTDLDGMDDLLEYALGGNPTTNDAAAILPVIAADSGSFLYIYSRREDYLDRGLTYSVLSSADLVFEPITNATTFVGVSAPANGFESVTNRVSTAAQAAQFLNLEVELSN</sequence>
<feature type="signal peptide" evidence="1">
    <location>
        <begin position="1"/>
        <end position="22"/>
    </location>
</feature>
<dbReference type="AlphaFoldDB" id="A0A6C2U5W4"/>
<organism evidence="2 3">
    <name type="scientific">Pontiella desulfatans</name>
    <dbReference type="NCBI Taxonomy" id="2750659"/>
    <lineage>
        <taxon>Bacteria</taxon>
        <taxon>Pseudomonadati</taxon>
        <taxon>Kiritimatiellota</taxon>
        <taxon>Kiritimatiellia</taxon>
        <taxon>Kiritimatiellales</taxon>
        <taxon>Pontiellaceae</taxon>
        <taxon>Pontiella</taxon>
    </lineage>
</organism>
<keyword evidence="1" id="KW-0732">Signal</keyword>
<evidence type="ECO:0008006" key="4">
    <source>
        <dbReference type="Google" id="ProtNLM"/>
    </source>
</evidence>
<keyword evidence="3" id="KW-1185">Reference proteome</keyword>
<dbReference type="Proteomes" id="UP000366872">
    <property type="component" value="Unassembled WGS sequence"/>
</dbReference>
<name>A0A6C2U5W4_PONDE</name>